<dbReference type="STRING" id="1742973.COMA2_10041"/>
<dbReference type="SUPFAM" id="SSF46626">
    <property type="entry name" value="Cytochrome c"/>
    <property type="match status" value="1"/>
</dbReference>
<keyword evidence="3 4" id="KW-0408">Iron</keyword>
<evidence type="ECO:0000256" key="4">
    <source>
        <dbReference type="PROSITE-ProRule" id="PRU00433"/>
    </source>
</evidence>
<proteinExistence type="predicted"/>
<keyword evidence="1 4" id="KW-0349">Heme</keyword>
<dbReference type="Gene3D" id="1.10.760.10">
    <property type="entry name" value="Cytochrome c-like domain"/>
    <property type="match status" value="1"/>
</dbReference>
<feature type="domain" description="Cytochrome c" evidence="6">
    <location>
        <begin position="48"/>
        <end position="138"/>
    </location>
</feature>
<dbReference type="GO" id="GO:0009055">
    <property type="term" value="F:electron transfer activity"/>
    <property type="evidence" value="ECO:0007669"/>
    <property type="project" value="InterPro"/>
</dbReference>
<dbReference type="EMBL" id="CZPZ01000001">
    <property type="protein sequence ID" value="CUS31320.1"/>
    <property type="molecule type" value="Genomic_DNA"/>
</dbReference>
<sequence>MKMTHFSLVALSAAFLAWPAAVIAGDFKTPIAPEEVLKSSNPIPPTSEVVKEAPSIYETKCSKCHGEKGDGKGSATKGLDVKPRNYTDRSVMEKIPDGQLFWIIANGSDPEATEMGAYKKKLSEEQMWALVHHIRKFTQ</sequence>
<accession>A0A0S4L414</accession>
<evidence type="ECO:0000259" key="6">
    <source>
        <dbReference type="PROSITE" id="PS51007"/>
    </source>
</evidence>
<organism evidence="7 8">
    <name type="scientific">Candidatus Nitrospira nitrificans</name>
    <dbReference type="NCBI Taxonomy" id="1742973"/>
    <lineage>
        <taxon>Bacteria</taxon>
        <taxon>Pseudomonadati</taxon>
        <taxon>Nitrospirota</taxon>
        <taxon>Nitrospiria</taxon>
        <taxon>Nitrospirales</taxon>
        <taxon>Nitrospiraceae</taxon>
        <taxon>Nitrospira</taxon>
    </lineage>
</organism>
<dbReference type="Pfam" id="PF13442">
    <property type="entry name" value="Cytochrome_CBB3"/>
    <property type="match status" value="1"/>
</dbReference>
<feature type="chain" id="PRO_5006623691" evidence="5">
    <location>
        <begin position="25"/>
        <end position="139"/>
    </location>
</feature>
<dbReference type="GO" id="GO:0046872">
    <property type="term" value="F:metal ion binding"/>
    <property type="evidence" value="ECO:0007669"/>
    <property type="project" value="UniProtKB-KW"/>
</dbReference>
<keyword evidence="5" id="KW-0732">Signal</keyword>
<dbReference type="GO" id="GO:0020037">
    <property type="term" value="F:heme binding"/>
    <property type="evidence" value="ECO:0007669"/>
    <property type="project" value="InterPro"/>
</dbReference>
<dbReference type="InterPro" id="IPR009056">
    <property type="entry name" value="Cyt_c-like_dom"/>
</dbReference>
<dbReference type="InterPro" id="IPR036909">
    <property type="entry name" value="Cyt_c-like_dom_sf"/>
</dbReference>
<evidence type="ECO:0000256" key="3">
    <source>
        <dbReference type="ARBA" id="ARBA00023004"/>
    </source>
</evidence>
<evidence type="ECO:0000313" key="8">
    <source>
        <dbReference type="Proteomes" id="UP000198736"/>
    </source>
</evidence>
<name>A0A0S4L414_9BACT</name>
<keyword evidence="2 4" id="KW-0479">Metal-binding</keyword>
<evidence type="ECO:0000256" key="2">
    <source>
        <dbReference type="ARBA" id="ARBA00022723"/>
    </source>
</evidence>
<feature type="signal peptide" evidence="5">
    <location>
        <begin position="1"/>
        <end position="24"/>
    </location>
</feature>
<evidence type="ECO:0000256" key="5">
    <source>
        <dbReference type="SAM" id="SignalP"/>
    </source>
</evidence>
<evidence type="ECO:0000256" key="1">
    <source>
        <dbReference type="ARBA" id="ARBA00022617"/>
    </source>
</evidence>
<keyword evidence="8" id="KW-1185">Reference proteome</keyword>
<dbReference type="PROSITE" id="PS51007">
    <property type="entry name" value="CYTC"/>
    <property type="match status" value="1"/>
</dbReference>
<dbReference type="RefSeq" id="WP_175304279.1">
    <property type="nucleotide sequence ID" value="NZ_CZPZ01000001.1"/>
</dbReference>
<dbReference type="Proteomes" id="UP000198736">
    <property type="component" value="Unassembled WGS sequence"/>
</dbReference>
<reference evidence="8" key="1">
    <citation type="submission" date="2015-10" db="EMBL/GenBank/DDBJ databases">
        <authorList>
            <person name="Luecker S."/>
            <person name="Luecker S."/>
        </authorList>
    </citation>
    <scope>NUCLEOTIDE SEQUENCE [LARGE SCALE GENOMIC DNA]</scope>
</reference>
<dbReference type="AlphaFoldDB" id="A0A0S4L414"/>
<evidence type="ECO:0000313" key="7">
    <source>
        <dbReference type="EMBL" id="CUS31320.1"/>
    </source>
</evidence>
<gene>
    <name evidence="7" type="ORF">COMA2_10041</name>
</gene>
<protein>
    <submittedName>
        <fullName evidence="7">Cytochrome c</fullName>
    </submittedName>
</protein>